<proteinExistence type="predicted"/>
<organism evidence="1">
    <name type="scientific">marine metagenome</name>
    <dbReference type="NCBI Taxonomy" id="408172"/>
    <lineage>
        <taxon>unclassified sequences</taxon>
        <taxon>metagenomes</taxon>
        <taxon>ecological metagenomes</taxon>
    </lineage>
</organism>
<accession>A0A382ZSM9</accession>
<protein>
    <submittedName>
        <fullName evidence="1">Uncharacterized protein</fullName>
    </submittedName>
</protein>
<gene>
    <name evidence="1" type="ORF">METZ01_LOCUS451267</name>
</gene>
<feature type="non-terminal residue" evidence="1">
    <location>
        <position position="79"/>
    </location>
</feature>
<sequence length="79" mass="8406">MKKIILSVLAGLALVSTVKAAKAVPTLEALLPAETVLVMAAPNYASAKKHFKASASGQFWDSAEFKPFRKKLADGFEAN</sequence>
<evidence type="ECO:0000313" key="1">
    <source>
        <dbReference type="EMBL" id="SVD98413.1"/>
    </source>
</evidence>
<reference evidence="1" key="1">
    <citation type="submission" date="2018-05" db="EMBL/GenBank/DDBJ databases">
        <authorList>
            <person name="Lanie J.A."/>
            <person name="Ng W.-L."/>
            <person name="Kazmierczak K.M."/>
            <person name="Andrzejewski T.M."/>
            <person name="Davidsen T.M."/>
            <person name="Wayne K.J."/>
            <person name="Tettelin H."/>
            <person name="Glass J.I."/>
            <person name="Rusch D."/>
            <person name="Podicherti R."/>
            <person name="Tsui H.-C.T."/>
            <person name="Winkler M.E."/>
        </authorList>
    </citation>
    <scope>NUCLEOTIDE SEQUENCE</scope>
</reference>
<name>A0A382ZSM9_9ZZZZ</name>
<dbReference type="EMBL" id="UINC01186268">
    <property type="protein sequence ID" value="SVD98413.1"/>
    <property type="molecule type" value="Genomic_DNA"/>
</dbReference>
<dbReference type="AlphaFoldDB" id="A0A382ZSM9"/>